<protein>
    <submittedName>
        <fullName evidence="2">Uncharacterized protein</fullName>
    </submittedName>
</protein>
<organism evidence="2 3">
    <name type="scientific">Caenorhabditis japonica</name>
    <dbReference type="NCBI Taxonomy" id="281687"/>
    <lineage>
        <taxon>Eukaryota</taxon>
        <taxon>Metazoa</taxon>
        <taxon>Ecdysozoa</taxon>
        <taxon>Nematoda</taxon>
        <taxon>Chromadorea</taxon>
        <taxon>Rhabditida</taxon>
        <taxon>Rhabditina</taxon>
        <taxon>Rhabditomorpha</taxon>
        <taxon>Rhabditoidea</taxon>
        <taxon>Rhabditidae</taxon>
        <taxon>Peloderinae</taxon>
        <taxon>Caenorhabditis</taxon>
    </lineage>
</organism>
<evidence type="ECO:0000313" key="2">
    <source>
        <dbReference type="EnsemblMetazoa" id="CJA34019.1"/>
    </source>
</evidence>
<reference evidence="2" key="2">
    <citation type="submission" date="2022-06" db="UniProtKB">
        <authorList>
            <consortium name="EnsemblMetazoa"/>
        </authorList>
    </citation>
    <scope>IDENTIFICATION</scope>
    <source>
        <strain evidence="2">DF5081</strain>
    </source>
</reference>
<dbReference type="AlphaFoldDB" id="A0A8R1IDU4"/>
<evidence type="ECO:0000313" key="3">
    <source>
        <dbReference type="Proteomes" id="UP000005237"/>
    </source>
</evidence>
<evidence type="ECO:0000256" key="1">
    <source>
        <dbReference type="SAM" id="MobiDB-lite"/>
    </source>
</evidence>
<feature type="compositionally biased region" description="Low complexity" evidence="1">
    <location>
        <begin position="49"/>
        <end position="63"/>
    </location>
</feature>
<dbReference type="EnsemblMetazoa" id="CJA34019.1">
    <property type="protein sequence ID" value="CJA34019.1"/>
    <property type="gene ID" value="WBGene00209866"/>
</dbReference>
<keyword evidence="3" id="KW-1185">Reference proteome</keyword>
<proteinExistence type="predicted"/>
<sequence>MQSLIQKPEAYMESLKQKYIEAKLSPLKRSRENPSSSSGSATKKSKRVSSSGTQGPSTSTSPTKSRKYGRAEDYGFESEADE</sequence>
<reference evidence="3" key="1">
    <citation type="submission" date="2010-08" db="EMBL/GenBank/DDBJ databases">
        <authorList>
            <consortium name="Caenorhabditis japonica Sequencing Consortium"/>
            <person name="Wilson R.K."/>
        </authorList>
    </citation>
    <scope>NUCLEOTIDE SEQUENCE [LARGE SCALE GENOMIC DNA]</scope>
    <source>
        <strain evidence="3">DF5081</strain>
    </source>
</reference>
<name>A0A8R1IDU4_CAEJA</name>
<accession>A0A8R1IDU4</accession>
<dbReference type="Proteomes" id="UP000005237">
    <property type="component" value="Unassembled WGS sequence"/>
</dbReference>
<feature type="region of interest" description="Disordered" evidence="1">
    <location>
        <begin position="23"/>
        <end position="82"/>
    </location>
</feature>